<dbReference type="Proteomes" id="UP000243499">
    <property type="component" value="Chromosome 6"/>
</dbReference>
<dbReference type="EMBL" id="CM008051">
    <property type="protein sequence ID" value="PAN35200.1"/>
    <property type="molecule type" value="Genomic_DNA"/>
</dbReference>
<dbReference type="Gramene" id="PAN35200">
    <property type="protein sequence ID" value="PAN35200"/>
    <property type="gene ID" value="PAHAL_6G188800"/>
</dbReference>
<dbReference type="Pfam" id="PF03107">
    <property type="entry name" value="C1_2"/>
    <property type="match status" value="1"/>
</dbReference>
<dbReference type="PANTHER" id="PTHR46477">
    <property type="entry name" value="CYSTEINE/HISTIDINE-RICH C1 DOMAIN FAMILY PROTEIN"/>
    <property type="match status" value="1"/>
</dbReference>
<evidence type="ECO:0000259" key="2">
    <source>
        <dbReference type="Pfam" id="PF03107"/>
    </source>
</evidence>
<evidence type="ECO:0000256" key="1">
    <source>
        <dbReference type="ARBA" id="ARBA00022737"/>
    </source>
</evidence>
<dbReference type="InterPro" id="IPR046349">
    <property type="entry name" value="C1-like_sf"/>
</dbReference>
<dbReference type="EMBL" id="CM008051">
    <property type="protein sequence ID" value="PAN35201.1"/>
    <property type="molecule type" value="Genomic_DNA"/>
</dbReference>
<organism evidence="3">
    <name type="scientific">Panicum hallii</name>
    <dbReference type="NCBI Taxonomy" id="206008"/>
    <lineage>
        <taxon>Eukaryota</taxon>
        <taxon>Viridiplantae</taxon>
        <taxon>Streptophyta</taxon>
        <taxon>Embryophyta</taxon>
        <taxon>Tracheophyta</taxon>
        <taxon>Spermatophyta</taxon>
        <taxon>Magnoliopsida</taxon>
        <taxon>Liliopsida</taxon>
        <taxon>Poales</taxon>
        <taxon>Poaceae</taxon>
        <taxon>PACMAD clade</taxon>
        <taxon>Panicoideae</taxon>
        <taxon>Panicodae</taxon>
        <taxon>Paniceae</taxon>
        <taxon>Panicinae</taxon>
        <taxon>Panicum</taxon>
        <taxon>Panicum sect. Panicum</taxon>
    </lineage>
</organism>
<proteinExistence type="predicted"/>
<protein>
    <recommendedName>
        <fullName evidence="2">DC1 domain-containing protein</fullName>
    </recommendedName>
</protein>
<dbReference type="AlphaFoldDB" id="A0A2S3I2H2"/>
<sequence>MTRLFEHPPPEILHSSHPAHNLTLVNGDNAPPFRCNGCMEPGCGPRYTYDQGGAGESFDLHTCCALAEEEPTIKHPLFRNLKFTFLVEPTDPVQGRLCDACGDPARGFVYHCSKKDLDLHPCCASLPERILQDGRLFELQRKASRPCGLCRNNGGRFWAYRSSFNGQAVDLHVACMKEMACLSWNAALENRVGGAQIVRPSEASIESMLESLPANTQSSHGFDQFRRIATSVAGGIISVISGNPAALITAVVGGVLQ</sequence>
<gene>
    <name evidence="3" type="ORF">PAHAL_6G188800</name>
</gene>
<dbReference type="SUPFAM" id="SSF57889">
    <property type="entry name" value="Cysteine-rich domain"/>
    <property type="match status" value="2"/>
</dbReference>
<dbReference type="Gramene" id="PAN35199">
    <property type="protein sequence ID" value="PAN35199"/>
    <property type="gene ID" value="PAHAL_6G188800"/>
</dbReference>
<feature type="domain" description="DC1" evidence="2">
    <location>
        <begin position="82"/>
        <end position="124"/>
    </location>
</feature>
<evidence type="ECO:0000313" key="3">
    <source>
        <dbReference type="EMBL" id="PAN35199.1"/>
    </source>
</evidence>
<reference evidence="3" key="1">
    <citation type="submission" date="2018-04" db="EMBL/GenBank/DDBJ databases">
        <title>WGS assembly of Panicum hallii.</title>
        <authorList>
            <person name="Lovell J."/>
            <person name="Jenkins J."/>
            <person name="Lowry D."/>
            <person name="Mamidi S."/>
            <person name="Sreedasyam A."/>
            <person name="Weng X."/>
            <person name="Barry K."/>
            <person name="Bonette J."/>
            <person name="Campitelli B."/>
            <person name="Daum C."/>
            <person name="Gordon S."/>
            <person name="Gould B."/>
            <person name="Lipzen A."/>
            <person name="Macqueen A."/>
            <person name="Palacio-Mejia J."/>
            <person name="Plott C."/>
            <person name="Shakirov E."/>
            <person name="Shu S."/>
            <person name="Yoshinaga Y."/>
            <person name="Zane M."/>
            <person name="Rokhsar D."/>
            <person name="Grimwood J."/>
            <person name="Schmutz J."/>
            <person name="Juenger T."/>
        </authorList>
    </citation>
    <scope>NUCLEOTIDE SEQUENCE [LARGE SCALE GENOMIC DNA]</scope>
    <source>
        <strain evidence="3">FIL2</strain>
    </source>
</reference>
<accession>A0A2S3I2H2</accession>
<dbReference type="EMBL" id="CM008051">
    <property type="protein sequence ID" value="PAN35199.1"/>
    <property type="molecule type" value="Genomic_DNA"/>
</dbReference>
<dbReference type="InterPro" id="IPR004146">
    <property type="entry name" value="DC1"/>
</dbReference>
<name>A0A2S3I2H2_9POAL</name>
<keyword evidence="1" id="KW-0677">Repeat</keyword>
<dbReference type="Gramene" id="PVH36883">
    <property type="protein sequence ID" value="PVH36883"/>
    <property type="gene ID" value="PAHAL_6G188800"/>
</dbReference>
<dbReference type="Gramene" id="PAN35201">
    <property type="protein sequence ID" value="PAN35201"/>
    <property type="gene ID" value="PAHAL_6G188800"/>
</dbReference>
<dbReference type="PANTHER" id="PTHR46477:SF8">
    <property type="entry name" value="OS08G0257100 PROTEIN"/>
    <property type="match status" value="1"/>
</dbReference>
<dbReference type="EMBL" id="CM008051">
    <property type="protein sequence ID" value="PVH36883.1"/>
    <property type="molecule type" value="Genomic_DNA"/>
</dbReference>